<dbReference type="RefSeq" id="WP_096425969.1">
    <property type="nucleotide sequence ID" value="NZ_AP015029.1"/>
</dbReference>
<protein>
    <recommendedName>
        <fullName evidence="1">Putative DNA-binding domain-containing protein</fullName>
    </recommendedName>
</protein>
<proteinExistence type="predicted"/>
<organism evidence="2 3">
    <name type="scientific">Pseudomonas putida</name>
    <name type="common">Arthrobacter siderocapsulatus</name>
    <dbReference type="NCBI Taxonomy" id="303"/>
    <lineage>
        <taxon>Bacteria</taxon>
        <taxon>Pseudomonadati</taxon>
        <taxon>Pseudomonadota</taxon>
        <taxon>Gammaproteobacteria</taxon>
        <taxon>Pseudomonadales</taxon>
        <taxon>Pseudomonadaceae</taxon>
        <taxon>Pseudomonas</taxon>
    </lineage>
</organism>
<dbReference type="EMBL" id="AP015029">
    <property type="protein sequence ID" value="BAW22938.1"/>
    <property type="molecule type" value="Genomic_DNA"/>
</dbReference>
<dbReference type="Gene3D" id="1.10.150.690">
    <property type="entry name" value="DUF2063"/>
    <property type="match status" value="1"/>
</dbReference>
<feature type="domain" description="Putative DNA-binding" evidence="1">
    <location>
        <begin position="7"/>
        <end position="93"/>
    </location>
</feature>
<dbReference type="InterPro" id="IPR018640">
    <property type="entry name" value="DUF2063"/>
</dbReference>
<dbReference type="AlphaFoldDB" id="A0A1L7NBT9"/>
<dbReference type="Proteomes" id="UP000218731">
    <property type="component" value="Chromosome 1"/>
</dbReference>
<sequence length="251" mass="27073">MTLSLGQFQAAFVEALYHRPAPQLAALTQHAAFAVYRNTVLAGCTDALRANFPSVEALTGPAWMQDAAAAYAKTTPPDDPRLIHYGAAFADFLEQIQAQHGLPYLADVARLDFAWCEVFSAPREPCLALADLAGMTAADLANSYLAPRSSVRWRWFAQHPAFSLWRYSREGQPWPNDHPWVAEGAVLSGTDEGVALQALEVGGCAFLDACAQGLPLAQASLIAQASQPDLDFTDLLGRLLAAQAFRPLAFA</sequence>
<evidence type="ECO:0000259" key="1">
    <source>
        <dbReference type="Pfam" id="PF09836"/>
    </source>
</evidence>
<accession>A0A1L7NBT9</accession>
<dbReference type="InterPro" id="IPR044922">
    <property type="entry name" value="DUF2063_N_sf"/>
</dbReference>
<evidence type="ECO:0000313" key="2">
    <source>
        <dbReference type="EMBL" id="BAW22938.1"/>
    </source>
</evidence>
<gene>
    <name evidence="2" type="ORF">KF715C_ch23650</name>
</gene>
<dbReference type="Pfam" id="PF09836">
    <property type="entry name" value="DUF2063"/>
    <property type="match status" value="1"/>
</dbReference>
<evidence type="ECO:0000313" key="3">
    <source>
        <dbReference type="Proteomes" id="UP000218731"/>
    </source>
</evidence>
<reference evidence="2 3" key="1">
    <citation type="submission" date="2015-11" db="EMBL/GenBank/DDBJ databases">
        <title>Complete genome sequencing of a biphenyl-degrading bacterium, Pseudomonas putida KF715 (=NBRC110667).</title>
        <authorList>
            <person name="Suenaga H."/>
            <person name="Fujihara N."/>
            <person name="Watanabe T."/>
            <person name="Hirose J."/>
            <person name="Kimura N."/>
            <person name="Yamazoe A."/>
            <person name="Hosoyama A."/>
            <person name="Shimodaira J."/>
            <person name="Furukawa K."/>
        </authorList>
    </citation>
    <scope>NUCLEOTIDE SEQUENCE [LARGE SCALE GENOMIC DNA]</scope>
    <source>
        <strain evidence="2 3">KF715</strain>
    </source>
</reference>
<name>A0A1L7NBT9_PSEPU</name>